<feature type="transmembrane region" description="Helical" evidence="3">
    <location>
        <begin position="553"/>
        <end position="569"/>
    </location>
</feature>
<proteinExistence type="predicted"/>
<reference evidence="5" key="1">
    <citation type="journal article" date="2015" name="Proc. Natl. Acad. Sci. U.S.A.">
        <title>Genome sequence of the Asian Tiger mosquito, Aedes albopictus, reveals insights into its biology, genetics, and evolution.</title>
        <authorList>
            <person name="Chen X.G."/>
            <person name="Jiang X."/>
            <person name="Gu J."/>
            <person name="Xu M."/>
            <person name="Wu Y."/>
            <person name="Deng Y."/>
            <person name="Zhang C."/>
            <person name="Bonizzoni M."/>
            <person name="Dermauw W."/>
            <person name="Vontas J."/>
            <person name="Armbruster P."/>
            <person name="Huang X."/>
            <person name="Yang Y."/>
            <person name="Zhang H."/>
            <person name="He W."/>
            <person name="Peng H."/>
            <person name="Liu Y."/>
            <person name="Wu K."/>
            <person name="Chen J."/>
            <person name="Lirakis M."/>
            <person name="Topalis P."/>
            <person name="Van Leeuwen T."/>
            <person name="Hall A.B."/>
            <person name="Jiang X."/>
            <person name="Thorpe C."/>
            <person name="Mueller R.L."/>
            <person name="Sun C."/>
            <person name="Waterhouse R.M."/>
            <person name="Yan G."/>
            <person name="Tu Z.J."/>
            <person name="Fang X."/>
            <person name="James A.A."/>
        </authorList>
    </citation>
    <scope>NUCLEOTIDE SEQUENCE [LARGE SCALE GENOMIC DNA]</scope>
    <source>
        <strain evidence="5">Foshan</strain>
    </source>
</reference>
<feature type="compositionally biased region" description="Basic and acidic residues" evidence="2">
    <location>
        <begin position="119"/>
        <end position="157"/>
    </location>
</feature>
<feature type="region of interest" description="Disordered" evidence="2">
    <location>
        <begin position="199"/>
        <end position="220"/>
    </location>
</feature>
<feature type="region of interest" description="Disordered" evidence="2">
    <location>
        <begin position="232"/>
        <end position="259"/>
    </location>
</feature>
<evidence type="ECO:0000313" key="4">
    <source>
        <dbReference type="EnsemblMetazoa" id="AALFPA23_000846.P668"/>
    </source>
</evidence>
<evidence type="ECO:0000256" key="2">
    <source>
        <dbReference type="SAM" id="MobiDB-lite"/>
    </source>
</evidence>
<dbReference type="Proteomes" id="UP000069940">
    <property type="component" value="Unassembled WGS sequence"/>
</dbReference>
<sequence>MDSSKPEVYDSDDSLFELIECGRSATSRAAASSKDVDRKEFKRSSEVSDIMYQTVAMAKEIRELLLKVSKMADVQEKDAETRKLVEETLEKGEDAFLYIPPKNHETASKSQSPIPTDSIEEKSDDNKNEAKASDTQKFEGEARGEKAQPENAKRENGQSEDDDSDDSVFGIIGSGRYERRPPAPRIYVLPFIPSKSVVRNETSETNHEHETSQTDALTKESCGMLPRVSELSNIEEKKDGKPKLVQETANGELSDDDDDYWYYTNPEIINKGMDGVSRSMEPVQPRSSGLGEVKNRFEELSREIPAIAIEYASTNESNDGDGEEVKLVEETQQTVGGEQTREIVTGVSDGQKHAAEVHKTAQHDESDDAVFEVIETGPFIKPRTVEIECKAMKQAEPARQLHPTRVESLPTEEEETDDEETITKKAGEVLVGNPESVRDRTEDELEFFQTATIFEQFCLISATIVAVFLTGILLFNIPFTRSLTNESTETIEQGQQLALDFDEHPEAEEVSGIAELLQQLEATNERIKEYFAEADRKSTELAKELDETQQYQWLQWAIIFFLICLRFVLD</sequence>
<feature type="region of interest" description="Disordered" evidence="2">
    <location>
        <begin position="271"/>
        <end position="290"/>
    </location>
</feature>
<reference evidence="4" key="2">
    <citation type="submission" date="2025-05" db="UniProtKB">
        <authorList>
            <consortium name="EnsemblMetazoa"/>
        </authorList>
    </citation>
    <scope>IDENTIFICATION</scope>
    <source>
        <strain evidence="4">Foshan</strain>
    </source>
</reference>
<feature type="coiled-coil region" evidence="1">
    <location>
        <begin position="513"/>
        <end position="540"/>
    </location>
</feature>
<organism evidence="4 5">
    <name type="scientific">Aedes albopictus</name>
    <name type="common">Asian tiger mosquito</name>
    <name type="synonym">Stegomyia albopicta</name>
    <dbReference type="NCBI Taxonomy" id="7160"/>
    <lineage>
        <taxon>Eukaryota</taxon>
        <taxon>Metazoa</taxon>
        <taxon>Ecdysozoa</taxon>
        <taxon>Arthropoda</taxon>
        <taxon>Hexapoda</taxon>
        <taxon>Insecta</taxon>
        <taxon>Pterygota</taxon>
        <taxon>Neoptera</taxon>
        <taxon>Endopterygota</taxon>
        <taxon>Diptera</taxon>
        <taxon>Nematocera</taxon>
        <taxon>Culicoidea</taxon>
        <taxon>Culicidae</taxon>
        <taxon>Culicinae</taxon>
        <taxon>Aedini</taxon>
        <taxon>Aedes</taxon>
        <taxon>Stegomyia</taxon>
    </lineage>
</organism>
<evidence type="ECO:0000256" key="1">
    <source>
        <dbReference type="SAM" id="Coils"/>
    </source>
</evidence>
<keyword evidence="3" id="KW-0472">Membrane</keyword>
<feature type="compositionally biased region" description="Basic and acidic residues" evidence="2">
    <location>
        <begin position="201"/>
        <end position="212"/>
    </location>
</feature>
<name>A0ABM1XLX3_AEDAL</name>
<protein>
    <submittedName>
        <fullName evidence="4">Uncharacterized protein</fullName>
    </submittedName>
</protein>
<feature type="transmembrane region" description="Helical" evidence="3">
    <location>
        <begin position="457"/>
        <end position="477"/>
    </location>
</feature>
<evidence type="ECO:0000256" key="3">
    <source>
        <dbReference type="SAM" id="Phobius"/>
    </source>
</evidence>
<dbReference type="EnsemblMetazoa" id="AALFPA23_000846.R668">
    <property type="protein sequence ID" value="AALFPA23_000846.P668"/>
    <property type="gene ID" value="AALFPA23_000846"/>
</dbReference>
<keyword evidence="1" id="KW-0175">Coiled coil</keyword>
<accession>A0ABM1XLX3</accession>
<dbReference type="RefSeq" id="XP_062700290.1">
    <property type="nucleotide sequence ID" value="XM_062844306.1"/>
</dbReference>
<feature type="compositionally biased region" description="Basic and acidic residues" evidence="2">
    <location>
        <begin position="234"/>
        <end position="244"/>
    </location>
</feature>
<keyword evidence="3" id="KW-1133">Transmembrane helix</keyword>
<feature type="region of interest" description="Disordered" evidence="2">
    <location>
        <begin position="93"/>
        <end position="185"/>
    </location>
</feature>
<keyword evidence="5" id="KW-1185">Reference proteome</keyword>
<evidence type="ECO:0000313" key="5">
    <source>
        <dbReference type="Proteomes" id="UP000069940"/>
    </source>
</evidence>
<dbReference type="GeneID" id="134284860"/>
<keyword evidence="3" id="KW-0812">Transmembrane</keyword>